<dbReference type="Gene3D" id="3.40.50.720">
    <property type="entry name" value="NAD(P)-binding Rossmann-like Domain"/>
    <property type="match status" value="1"/>
</dbReference>
<dbReference type="RefSeq" id="WP_379938711.1">
    <property type="nucleotide sequence ID" value="NZ_JBHTIB010000002.1"/>
</dbReference>
<dbReference type="PANTHER" id="PTHR48079">
    <property type="entry name" value="PROTEIN YEEZ"/>
    <property type="match status" value="1"/>
</dbReference>
<dbReference type="PANTHER" id="PTHR48079:SF6">
    <property type="entry name" value="NAD(P)-BINDING DOMAIN-CONTAINING PROTEIN-RELATED"/>
    <property type="match status" value="1"/>
</dbReference>
<evidence type="ECO:0000313" key="2">
    <source>
        <dbReference type="EMBL" id="MFD0834426.1"/>
    </source>
</evidence>
<organism evidence="2 3">
    <name type="scientific">Mariniflexile aquimaris</name>
    <dbReference type="NCBI Taxonomy" id="881009"/>
    <lineage>
        <taxon>Bacteria</taxon>
        <taxon>Pseudomonadati</taxon>
        <taxon>Bacteroidota</taxon>
        <taxon>Flavobacteriia</taxon>
        <taxon>Flavobacteriales</taxon>
        <taxon>Flavobacteriaceae</taxon>
        <taxon>Mariniflexile</taxon>
    </lineage>
</organism>
<accession>A0ABW3BQ72</accession>
<protein>
    <submittedName>
        <fullName evidence="2">NAD-dependent epimerase/dehydratase family protein</fullName>
    </submittedName>
</protein>
<dbReference type="InterPro" id="IPR036291">
    <property type="entry name" value="NAD(P)-bd_dom_sf"/>
</dbReference>
<comment type="caution">
    <text evidence="2">The sequence shown here is derived from an EMBL/GenBank/DDBJ whole genome shotgun (WGS) entry which is preliminary data.</text>
</comment>
<dbReference type="InterPro" id="IPR001509">
    <property type="entry name" value="Epimerase_deHydtase"/>
</dbReference>
<dbReference type="EMBL" id="JBHTIB010000002">
    <property type="protein sequence ID" value="MFD0834426.1"/>
    <property type="molecule type" value="Genomic_DNA"/>
</dbReference>
<dbReference type="Pfam" id="PF01370">
    <property type="entry name" value="Epimerase"/>
    <property type="match status" value="1"/>
</dbReference>
<name>A0ABW3BQ72_9FLAO</name>
<dbReference type="InterPro" id="IPR051783">
    <property type="entry name" value="NAD(P)-dependent_oxidoreduct"/>
</dbReference>
<keyword evidence="3" id="KW-1185">Reference proteome</keyword>
<dbReference type="SUPFAM" id="SSF51735">
    <property type="entry name" value="NAD(P)-binding Rossmann-fold domains"/>
    <property type="match status" value="1"/>
</dbReference>
<gene>
    <name evidence="2" type="ORF">ACFQ0I_01515</name>
</gene>
<evidence type="ECO:0000313" key="3">
    <source>
        <dbReference type="Proteomes" id="UP001597011"/>
    </source>
</evidence>
<feature type="domain" description="NAD-dependent epimerase/dehydratase" evidence="1">
    <location>
        <begin position="2"/>
        <end position="229"/>
    </location>
</feature>
<sequence length="335" mass="37642">MILVTGGTGLVGAHLLYQLVSNNENVRAIYRSERKLEHVKTVFGNYTSDYDSIFNSIDWVQADILDIPALSEAFINITHVYHCAAFVSFEPDKYKLLRKTNIEGTANIVNLCISNTIKKLCYVSSIATLGKPINSTFIDEVTVWNPEDNNSVYAITKYGAEMEVWRGSQEGLDVVVVNPGIILGAGIWNYGTGSLFKKAHKGLKYYTSGTVGLITVEDVTTLMIALMKSAIINERFVLVAENWTYKAFLQTLAESVNTKKPEKLAKSWLLFLGWKLDWLKHKLTGKRRQLTKHIAISLATEKNYSSEKIKTALNYNFKDVKTAIHEIGALYLKQD</sequence>
<reference evidence="3" key="1">
    <citation type="journal article" date="2019" name="Int. J. Syst. Evol. Microbiol.">
        <title>The Global Catalogue of Microorganisms (GCM) 10K type strain sequencing project: providing services to taxonomists for standard genome sequencing and annotation.</title>
        <authorList>
            <consortium name="The Broad Institute Genomics Platform"/>
            <consortium name="The Broad Institute Genome Sequencing Center for Infectious Disease"/>
            <person name="Wu L."/>
            <person name="Ma J."/>
        </authorList>
    </citation>
    <scope>NUCLEOTIDE SEQUENCE [LARGE SCALE GENOMIC DNA]</scope>
    <source>
        <strain evidence="3">CCUG 60529</strain>
    </source>
</reference>
<proteinExistence type="predicted"/>
<evidence type="ECO:0000259" key="1">
    <source>
        <dbReference type="Pfam" id="PF01370"/>
    </source>
</evidence>
<dbReference type="Proteomes" id="UP001597011">
    <property type="component" value="Unassembled WGS sequence"/>
</dbReference>